<dbReference type="InterPro" id="IPR001969">
    <property type="entry name" value="Aspartic_peptidase_AS"/>
</dbReference>
<keyword evidence="11" id="KW-0732">Signal</keyword>
<dbReference type="FunFam" id="2.40.70.10:FF:000002">
    <property type="entry name" value="Vacuolar aspartic proteinase"/>
    <property type="match status" value="1"/>
</dbReference>
<evidence type="ECO:0000313" key="14">
    <source>
        <dbReference type="Proteomes" id="UP000594454"/>
    </source>
</evidence>
<reference evidence="13 14" key="1">
    <citation type="submission" date="2020-11" db="EMBL/GenBank/DDBJ databases">
        <authorList>
            <person name="Wallbank WR R."/>
            <person name="Pardo Diaz C."/>
            <person name="Kozak K."/>
            <person name="Martin S."/>
            <person name="Jiggins C."/>
            <person name="Moest M."/>
            <person name="Warren A I."/>
            <person name="Generalovic N T."/>
            <person name="Byers J.R.P. K."/>
            <person name="Montejo-Kovacevich G."/>
            <person name="Yen C E."/>
        </authorList>
    </citation>
    <scope>NUCLEOTIDE SEQUENCE [LARGE SCALE GENOMIC DNA]</scope>
</reference>
<dbReference type="GO" id="GO:0006508">
    <property type="term" value="P:proteolysis"/>
    <property type="evidence" value="ECO:0007669"/>
    <property type="project" value="UniProtKB-KW"/>
</dbReference>
<evidence type="ECO:0000313" key="13">
    <source>
        <dbReference type="EMBL" id="CAD7092991.1"/>
    </source>
</evidence>
<dbReference type="PROSITE" id="PS00141">
    <property type="entry name" value="ASP_PROTEASE"/>
    <property type="match status" value="1"/>
</dbReference>
<accession>A0A7R8Z1X2</accession>
<evidence type="ECO:0000256" key="1">
    <source>
        <dbReference type="ARBA" id="ARBA00007447"/>
    </source>
</evidence>
<feature type="region of interest" description="Disordered" evidence="10">
    <location>
        <begin position="337"/>
        <end position="357"/>
    </location>
</feature>
<keyword evidence="2 9" id="KW-0645">Protease</keyword>
<feature type="signal peptide" evidence="11">
    <location>
        <begin position="1"/>
        <end position="18"/>
    </location>
</feature>
<keyword evidence="6" id="KW-0325">Glycoprotein</keyword>
<gene>
    <name evidence="13" type="ORF">HERILL_LOCUS15308</name>
</gene>
<comment type="similarity">
    <text evidence="1 9">Belongs to the peptidase A1 family.</text>
</comment>
<evidence type="ECO:0000256" key="4">
    <source>
        <dbReference type="ARBA" id="ARBA00022801"/>
    </source>
</evidence>
<dbReference type="GO" id="GO:0004190">
    <property type="term" value="F:aspartic-type endopeptidase activity"/>
    <property type="evidence" value="ECO:0007669"/>
    <property type="project" value="UniProtKB-KW"/>
</dbReference>
<evidence type="ECO:0000256" key="11">
    <source>
        <dbReference type="SAM" id="SignalP"/>
    </source>
</evidence>
<evidence type="ECO:0000256" key="8">
    <source>
        <dbReference type="PIRSR" id="PIRSR601461-2"/>
    </source>
</evidence>
<evidence type="ECO:0000256" key="2">
    <source>
        <dbReference type="ARBA" id="ARBA00022670"/>
    </source>
</evidence>
<evidence type="ECO:0000256" key="7">
    <source>
        <dbReference type="PIRSR" id="PIRSR601461-1"/>
    </source>
</evidence>
<feature type="active site" evidence="7">
    <location>
        <position position="260"/>
    </location>
</feature>
<proteinExistence type="inferred from homology"/>
<keyword evidence="3 9" id="KW-0064">Aspartyl protease</keyword>
<dbReference type="Gene3D" id="2.40.70.10">
    <property type="entry name" value="Acid Proteases"/>
    <property type="match status" value="2"/>
</dbReference>
<dbReference type="AlphaFoldDB" id="A0A7R8Z1X2"/>
<feature type="disulfide bond" evidence="8">
    <location>
        <begin position="295"/>
        <end position="332"/>
    </location>
</feature>
<evidence type="ECO:0000259" key="12">
    <source>
        <dbReference type="PROSITE" id="PS51767"/>
    </source>
</evidence>
<keyword evidence="4 9" id="KW-0378">Hydrolase</keyword>
<keyword evidence="14" id="KW-1185">Reference proteome</keyword>
<dbReference type="InParanoid" id="A0A7R8Z1X2"/>
<dbReference type="PROSITE" id="PS51767">
    <property type="entry name" value="PEPTIDASE_A1"/>
    <property type="match status" value="1"/>
</dbReference>
<keyword evidence="5 8" id="KW-1015">Disulfide bond</keyword>
<evidence type="ECO:0000256" key="5">
    <source>
        <dbReference type="ARBA" id="ARBA00023157"/>
    </source>
</evidence>
<dbReference type="OMA" id="NAACESH"/>
<dbReference type="InterPro" id="IPR021109">
    <property type="entry name" value="Peptidase_aspartic_dom_sf"/>
</dbReference>
<dbReference type="PANTHER" id="PTHR47966">
    <property type="entry name" value="BETA-SITE APP-CLEAVING ENZYME, ISOFORM A-RELATED"/>
    <property type="match status" value="1"/>
</dbReference>
<sequence>MSLKFLLLALCLVALTTGELLRYKLKKQKVPRRRLVQTDLDYESSAGVEPLSNTYDNQYYGEITIGTPAQQFLVLFDTGSSNLWVPSSSCMSTACQNHDTYDSSQSSTYVANGEPFQIQYGTGSLTGYLSQDSVTVAGMTVNNQVFAEATSLASFFKNTQFDGVLGLGYNSISQDNVTPVFYNMYMQGLITSPVFSVYLNRDASDPDGGEIIFGGTDPNYYSGTFTYIPVDLEGYWQFQMSSGSISSLEFCSNGCQAIADTGTSQITGPANVISQIHQLIGAEQDPETGDYFVQCSSVANLPPITFNIGGTAFQLAGSDYILQLSIEGETVCLSGFGPNPSITGDSESNESSSYEQNTSPQWILGDVFLGKYYTEFDMGNNRLGFAVAV</sequence>
<feature type="disulfide bond" evidence="8">
    <location>
        <begin position="251"/>
        <end position="255"/>
    </location>
</feature>
<dbReference type="PANTHER" id="PTHR47966:SF51">
    <property type="entry name" value="BETA-SITE APP-CLEAVING ENZYME, ISOFORM A-RELATED"/>
    <property type="match status" value="1"/>
</dbReference>
<dbReference type="Proteomes" id="UP000594454">
    <property type="component" value="Chromosome 6"/>
</dbReference>
<organism evidence="13 14">
    <name type="scientific">Hermetia illucens</name>
    <name type="common">Black soldier fly</name>
    <dbReference type="NCBI Taxonomy" id="343691"/>
    <lineage>
        <taxon>Eukaryota</taxon>
        <taxon>Metazoa</taxon>
        <taxon>Ecdysozoa</taxon>
        <taxon>Arthropoda</taxon>
        <taxon>Hexapoda</taxon>
        <taxon>Insecta</taxon>
        <taxon>Pterygota</taxon>
        <taxon>Neoptera</taxon>
        <taxon>Endopterygota</taxon>
        <taxon>Diptera</taxon>
        <taxon>Brachycera</taxon>
        <taxon>Stratiomyomorpha</taxon>
        <taxon>Stratiomyidae</taxon>
        <taxon>Hermetiinae</taxon>
        <taxon>Hermetia</taxon>
    </lineage>
</organism>
<name>A0A7R8Z1X2_HERIL</name>
<evidence type="ECO:0000256" key="10">
    <source>
        <dbReference type="SAM" id="MobiDB-lite"/>
    </source>
</evidence>
<evidence type="ECO:0000256" key="3">
    <source>
        <dbReference type="ARBA" id="ARBA00022750"/>
    </source>
</evidence>
<dbReference type="InterPro" id="IPR033121">
    <property type="entry name" value="PEPTIDASE_A1"/>
</dbReference>
<feature type="chain" id="PRO_5030985643" description="Peptidase A1 domain-containing protein" evidence="11">
    <location>
        <begin position="19"/>
        <end position="389"/>
    </location>
</feature>
<dbReference type="OrthoDB" id="771136at2759"/>
<feature type="disulfide bond" evidence="8">
    <location>
        <begin position="90"/>
        <end position="95"/>
    </location>
</feature>
<dbReference type="FunFam" id="2.40.70.10:FF:000149">
    <property type="entry name" value="Uncharacterized protein"/>
    <property type="match status" value="1"/>
</dbReference>
<evidence type="ECO:0000256" key="9">
    <source>
        <dbReference type="RuleBase" id="RU000454"/>
    </source>
</evidence>
<feature type="active site" evidence="7">
    <location>
        <position position="77"/>
    </location>
</feature>
<dbReference type="PRINTS" id="PR00792">
    <property type="entry name" value="PEPSIN"/>
</dbReference>
<protein>
    <recommendedName>
        <fullName evidence="12">Peptidase A1 domain-containing protein</fullName>
    </recommendedName>
</protein>
<feature type="domain" description="Peptidase A1" evidence="12">
    <location>
        <begin position="59"/>
        <end position="386"/>
    </location>
</feature>
<dbReference type="Pfam" id="PF00026">
    <property type="entry name" value="Asp"/>
    <property type="match status" value="1"/>
</dbReference>
<dbReference type="GO" id="GO:0005764">
    <property type="term" value="C:lysosome"/>
    <property type="evidence" value="ECO:0007669"/>
    <property type="project" value="TreeGrafter"/>
</dbReference>
<dbReference type="SUPFAM" id="SSF50630">
    <property type="entry name" value="Acid proteases"/>
    <property type="match status" value="1"/>
</dbReference>
<dbReference type="EMBL" id="LR899014">
    <property type="protein sequence ID" value="CAD7092991.1"/>
    <property type="molecule type" value="Genomic_DNA"/>
</dbReference>
<evidence type="ECO:0000256" key="6">
    <source>
        <dbReference type="ARBA" id="ARBA00023180"/>
    </source>
</evidence>
<dbReference type="InterPro" id="IPR001461">
    <property type="entry name" value="Aspartic_peptidase_A1"/>
</dbReference>